<dbReference type="InterPro" id="IPR050566">
    <property type="entry name" value="Deoxyribonucleoside_kinase"/>
</dbReference>
<feature type="domain" description="Deoxynucleoside kinase" evidence="1">
    <location>
        <begin position="86"/>
        <end position="312"/>
    </location>
</feature>
<dbReference type="AlphaFoldDB" id="A0AAD9UJ39"/>
<proteinExistence type="predicted"/>
<reference evidence="2" key="1">
    <citation type="journal article" date="2023" name="Mol. Biol. Evol.">
        <title>Third-Generation Sequencing Reveals the Adaptive Role of the Epigenome in Three Deep-Sea Polychaetes.</title>
        <authorList>
            <person name="Perez M."/>
            <person name="Aroh O."/>
            <person name="Sun Y."/>
            <person name="Lan Y."/>
            <person name="Juniper S.K."/>
            <person name="Young C.R."/>
            <person name="Angers B."/>
            <person name="Qian P.Y."/>
        </authorList>
    </citation>
    <scope>NUCLEOTIDE SEQUENCE</scope>
    <source>
        <strain evidence="2">R07B-5</strain>
    </source>
</reference>
<organism evidence="2 3">
    <name type="scientific">Ridgeia piscesae</name>
    <name type="common">Tubeworm</name>
    <dbReference type="NCBI Taxonomy" id="27915"/>
    <lineage>
        <taxon>Eukaryota</taxon>
        <taxon>Metazoa</taxon>
        <taxon>Spiralia</taxon>
        <taxon>Lophotrochozoa</taxon>
        <taxon>Annelida</taxon>
        <taxon>Polychaeta</taxon>
        <taxon>Sedentaria</taxon>
        <taxon>Canalipalpata</taxon>
        <taxon>Sabellida</taxon>
        <taxon>Siboglinidae</taxon>
        <taxon>Ridgeia</taxon>
    </lineage>
</organism>
<dbReference type="InterPro" id="IPR027417">
    <property type="entry name" value="P-loop_NTPase"/>
</dbReference>
<dbReference type="EMBL" id="JAODUO010000059">
    <property type="protein sequence ID" value="KAK2191127.1"/>
    <property type="molecule type" value="Genomic_DNA"/>
</dbReference>
<gene>
    <name evidence="2" type="ORF">NP493_59g01028</name>
</gene>
<evidence type="ECO:0000259" key="1">
    <source>
        <dbReference type="Pfam" id="PF01712"/>
    </source>
</evidence>
<dbReference type="PANTHER" id="PTHR10513:SF15">
    <property type="entry name" value="NADH DEHYDROGENASE [UBIQUINONE] 1 ALPHA SUBCOMPLEX SUBUNIT 10, MITOCHONDRIAL"/>
    <property type="match status" value="1"/>
</dbReference>
<dbReference type="Gene3D" id="3.40.50.300">
    <property type="entry name" value="P-loop containing nucleotide triphosphate hydrolases"/>
    <property type="match status" value="1"/>
</dbReference>
<comment type="caution">
    <text evidence="2">The sequence shown here is derived from an EMBL/GenBank/DDBJ whole genome shotgun (WGS) entry which is preliminary data.</text>
</comment>
<sequence>MAMVVIRTAFARAAAVKNCAGKATSPLLSGKVGMPTIQVATMRATYGEKYPYEKPWPYEQKKFNLFHEIVMMEKSLFRMNENSKVIVVEGNINVGKAKFAQELAKNFDLKYIPSTPDSNCFTYDGFDIRSVDDILSPGARSYDHADFLSDPHPEKGIMGRLQIMWLIEKFMTYGRALEHLFNTGQGVVLVQSVFSDEVFSEALIRMGWQNRAFRNYYNDLNENALVELLKPHLTIYLDAPLATIRERIKQSTNPLEAKSTTLSDRYLQTMEDIYKEKFLPKMRVSGEVVEIDWTEPSDVMDMEVISEEIQNLILENDDKEDPKFSDWLNMNDDMVAAERRRYGDEKYLDNNFNRPLPFECPELLYGVSEADERRRFIWDHPAMNFAPGQAPELGQRKLWSF</sequence>
<dbReference type="GO" id="GO:0005739">
    <property type="term" value="C:mitochondrion"/>
    <property type="evidence" value="ECO:0007669"/>
    <property type="project" value="GOC"/>
</dbReference>
<dbReference type="GO" id="GO:0006120">
    <property type="term" value="P:mitochondrial electron transport, NADH to ubiquinone"/>
    <property type="evidence" value="ECO:0007669"/>
    <property type="project" value="TreeGrafter"/>
</dbReference>
<name>A0AAD9UJ39_RIDPI</name>
<keyword evidence="3" id="KW-1185">Reference proteome</keyword>
<dbReference type="InterPro" id="IPR031314">
    <property type="entry name" value="DNK_dom"/>
</dbReference>
<protein>
    <recommendedName>
        <fullName evidence="1">Deoxynucleoside kinase domain-containing protein</fullName>
    </recommendedName>
</protein>
<accession>A0AAD9UJ39</accession>
<evidence type="ECO:0000313" key="2">
    <source>
        <dbReference type="EMBL" id="KAK2191127.1"/>
    </source>
</evidence>
<dbReference type="Pfam" id="PF01712">
    <property type="entry name" value="dNK"/>
    <property type="match status" value="1"/>
</dbReference>
<dbReference type="PANTHER" id="PTHR10513">
    <property type="entry name" value="DEOXYNUCLEOSIDE KINASE"/>
    <property type="match status" value="1"/>
</dbReference>
<dbReference type="SUPFAM" id="SSF52540">
    <property type="entry name" value="P-loop containing nucleoside triphosphate hydrolases"/>
    <property type="match status" value="1"/>
</dbReference>
<dbReference type="Proteomes" id="UP001209878">
    <property type="component" value="Unassembled WGS sequence"/>
</dbReference>
<evidence type="ECO:0000313" key="3">
    <source>
        <dbReference type="Proteomes" id="UP001209878"/>
    </source>
</evidence>